<dbReference type="AlphaFoldDB" id="A0A935IWF4"/>
<evidence type="ECO:0000313" key="5">
    <source>
        <dbReference type="Proteomes" id="UP000726105"/>
    </source>
</evidence>
<evidence type="ECO:0000313" key="3">
    <source>
        <dbReference type="EMBL" id="MBK7273963.1"/>
    </source>
</evidence>
<dbReference type="EMBL" id="JADJIB010000004">
    <property type="protein sequence ID" value="MBK7273963.1"/>
    <property type="molecule type" value="Genomic_DNA"/>
</dbReference>
<evidence type="ECO:0000256" key="1">
    <source>
        <dbReference type="SAM" id="MobiDB-lite"/>
    </source>
</evidence>
<organism evidence="3 5">
    <name type="scientific">Candidatus Phosphoribacter hodrii</name>
    <dbReference type="NCBI Taxonomy" id="2953743"/>
    <lineage>
        <taxon>Bacteria</taxon>
        <taxon>Bacillati</taxon>
        <taxon>Actinomycetota</taxon>
        <taxon>Actinomycetes</taxon>
        <taxon>Micrococcales</taxon>
        <taxon>Dermatophilaceae</taxon>
        <taxon>Candidatus Phosphoribacter</taxon>
    </lineage>
</organism>
<feature type="compositionally biased region" description="Basic and acidic residues" evidence="1">
    <location>
        <begin position="8"/>
        <end position="20"/>
    </location>
</feature>
<reference evidence="4 5" key="1">
    <citation type="submission" date="2020-10" db="EMBL/GenBank/DDBJ databases">
        <title>Connecting structure to function with the recovery of over 1000 high-quality activated sludge metagenome-assembled genomes encoding full-length rRNA genes using long-read sequencing.</title>
        <authorList>
            <person name="Singleton C.M."/>
            <person name="Petriglieri F."/>
            <person name="Kristensen J.M."/>
            <person name="Kirkegaard R.H."/>
            <person name="Michaelsen T.Y."/>
            <person name="Andersen M.H."/>
            <person name="Karst S.M."/>
            <person name="Dueholm M.S."/>
            <person name="Nielsen P.H."/>
            <person name="Albertsen M."/>
        </authorList>
    </citation>
    <scope>NUCLEOTIDE SEQUENCE [LARGE SCALE GENOMIC DNA]</scope>
    <source>
        <strain evidence="2">AalE_18-Q3-R2-46_BAT3C.188</strain>
        <strain evidence="3">Ega_18-Q3-R5-49_MAXAC.001</strain>
    </source>
</reference>
<proteinExistence type="predicted"/>
<protein>
    <submittedName>
        <fullName evidence="3">Uncharacterized protein</fullName>
    </submittedName>
</protein>
<gene>
    <name evidence="2" type="ORF">IPF40_11875</name>
    <name evidence="3" type="ORF">IPI13_12610</name>
</gene>
<name>A0A935IWF4_9MICO</name>
<evidence type="ECO:0000313" key="2">
    <source>
        <dbReference type="EMBL" id="MBK6301701.1"/>
    </source>
</evidence>
<feature type="region of interest" description="Disordered" evidence="1">
    <location>
        <begin position="1"/>
        <end position="23"/>
    </location>
</feature>
<evidence type="ECO:0000313" key="4">
    <source>
        <dbReference type="Proteomes" id="UP000718281"/>
    </source>
</evidence>
<sequence length="46" mass="5486">MYQPVHEQLARVRHAEREARTGQVGIRRSARLISIQIRRQRRTPHA</sequence>
<dbReference type="Proteomes" id="UP000718281">
    <property type="component" value="Unassembled WGS sequence"/>
</dbReference>
<dbReference type="Proteomes" id="UP000726105">
    <property type="component" value="Unassembled WGS sequence"/>
</dbReference>
<accession>A0A935IWF4</accession>
<comment type="caution">
    <text evidence="3">The sequence shown here is derived from an EMBL/GenBank/DDBJ whole genome shotgun (WGS) entry which is preliminary data.</text>
</comment>
<dbReference type="EMBL" id="JADIXZ010000005">
    <property type="protein sequence ID" value="MBK6301701.1"/>
    <property type="molecule type" value="Genomic_DNA"/>
</dbReference>